<evidence type="ECO:0000313" key="3">
    <source>
        <dbReference type="Proteomes" id="UP001138989"/>
    </source>
</evidence>
<comment type="caution">
    <text evidence="2">The sequence shown here is derived from an EMBL/GenBank/DDBJ whole genome shotgun (WGS) entry which is preliminary data.</text>
</comment>
<feature type="domain" description="Phage head morphogenesis" evidence="1">
    <location>
        <begin position="139"/>
        <end position="247"/>
    </location>
</feature>
<reference evidence="2" key="1">
    <citation type="submission" date="2021-08" db="EMBL/GenBank/DDBJ databases">
        <title>Isolation and characterization of neutrophilic mixotrophic iron-oxidizing bacteria from deep-sea hydrothermal vents.</title>
        <authorList>
            <person name="He Y."/>
        </authorList>
    </citation>
    <scope>NUCLEOTIDE SEQUENCE</scope>
    <source>
        <strain evidence="2">IOP_13</strain>
    </source>
</reference>
<protein>
    <submittedName>
        <fullName evidence="2">Minor capsid protein</fullName>
    </submittedName>
</protein>
<dbReference type="RefSeq" id="WP_230697703.1">
    <property type="nucleotide sequence ID" value="NZ_JAINWF010000006.1"/>
</dbReference>
<dbReference type="EMBL" id="JAINWF010000006">
    <property type="protein sequence ID" value="MCD1608625.1"/>
    <property type="molecule type" value="Genomic_DNA"/>
</dbReference>
<dbReference type="Proteomes" id="UP001138989">
    <property type="component" value="Unassembled WGS sequence"/>
</dbReference>
<organism evidence="2 3">
    <name type="scientific">Stutzerimonas kunmingensis</name>
    <dbReference type="NCBI Taxonomy" id="1211807"/>
    <lineage>
        <taxon>Bacteria</taxon>
        <taxon>Pseudomonadati</taxon>
        <taxon>Pseudomonadota</taxon>
        <taxon>Gammaproteobacteria</taxon>
        <taxon>Pseudomonadales</taxon>
        <taxon>Pseudomonadaceae</taxon>
        <taxon>Stutzerimonas</taxon>
    </lineage>
</organism>
<evidence type="ECO:0000259" key="1">
    <source>
        <dbReference type="Pfam" id="PF04233"/>
    </source>
</evidence>
<evidence type="ECO:0000313" key="2">
    <source>
        <dbReference type="EMBL" id="MCD1608625.1"/>
    </source>
</evidence>
<sequence length="314" mass="35081">MSKRADETIKHQIRLRGQFTRIAKQSVLHLEALKRSVKAEIDEAMEAKNWMASAKLRRTFATIDKLIDEQYSMMSDSLKTELGDLFAYESEFSSKLLGVDFDTALISEKLVRSVVEEDPFDGKILSEWLAEQKLATQTKIKQTVRLGVLNGLSTSKIVSALFAEPGNPFVGARRHAEVMVRTASAHVTSQASIRTFESVGFEKYQISSVLDGRTSPICRGLDGKIFSVKDPGRKVPPFHPGCRSTMIAVTDDDPAFDDTYEDWLKKQSAEDQKGILGAERYRLWKAGSSLDSFVDLDDLHVVPLEELKAKESSS</sequence>
<name>A0A9X1N2J9_9GAMM</name>
<accession>A0A9X1N2J9</accession>
<dbReference type="NCBIfam" id="TIGR01641">
    <property type="entry name" value="phageSPP1_gp7"/>
    <property type="match status" value="1"/>
</dbReference>
<keyword evidence="3" id="KW-1185">Reference proteome</keyword>
<dbReference type="Pfam" id="PF04233">
    <property type="entry name" value="Phage_Mu_F"/>
    <property type="match status" value="1"/>
</dbReference>
<gene>
    <name evidence="2" type="ORF">K7H17_12180</name>
</gene>
<dbReference type="InterPro" id="IPR006528">
    <property type="entry name" value="Phage_head_morphogenesis_dom"/>
</dbReference>
<proteinExistence type="predicted"/>
<dbReference type="AlphaFoldDB" id="A0A9X1N2J9"/>